<name>A0A2H3JNN7_WOLCO</name>
<dbReference type="AlphaFoldDB" id="A0A2H3JNN7"/>
<dbReference type="Proteomes" id="UP000218811">
    <property type="component" value="Unassembled WGS sequence"/>
</dbReference>
<organism evidence="1 2">
    <name type="scientific">Wolfiporia cocos (strain MD-104)</name>
    <name type="common">Brown rot fungus</name>
    <dbReference type="NCBI Taxonomy" id="742152"/>
    <lineage>
        <taxon>Eukaryota</taxon>
        <taxon>Fungi</taxon>
        <taxon>Dikarya</taxon>
        <taxon>Basidiomycota</taxon>
        <taxon>Agaricomycotina</taxon>
        <taxon>Agaricomycetes</taxon>
        <taxon>Polyporales</taxon>
        <taxon>Phaeolaceae</taxon>
        <taxon>Wolfiporia</taxon>
    </lineage>
</organism>
<reference evidence="1 2" key="1">
    <citation type="journal article" date="2012" name="Science">
        <title>The Paleozoic origin of enzymatic lignin decomposition reconstructed from 31 fungal genomes.</title>
        <authorList>
            <person name="Floudas D."/>
            <person name="Binder M."/>
            <person name="Riley R."/>
            <person name="Barry K."/>
            <person name="Blanchette R.A."/>
            <person name="Henrissat B."/>
            <person name="Martinez A.T."/>
            <person name="Otillar R."/>
            <person name="Spatafora J.W."/>
            <person name="Yadav J.S."/>
            <person name="Aerts A."/>
            <person name="Benoit I."/>
            <person name="Boyd A."/>
            <person name="Carlson A."/>
            <person name="Copeland A."/>
            <person name="Coutinho P.M."/>
            <person name="de Vries R.P."/>
            <person name="Ferreira P."/>
            <person name="Findley K."/>
            <person name="Foster B."/>
            <person name="Gaskell J."/>
            <person name="Glotzer D."/>
            <person name="Gorecki P."/>
            <person name="Heitman J."/>
            <person name="Hesse C."/>
            <person name="Hori C."/>
            <person name="Igarashi K."/>
            <person name="Jurgens J.A."/>
            <person name="Kallen N."/>
            <person name="Kersten P."/>
            <person name="Kohler A."/>
            <person name="Kuees U."/>
            <person name="Kumar T.K.A."/>
            <person name="Kuo A."/>
            <person name="LaButti K."/>
            <person name="Larrondo L.F."/>
            <person name="Lindquist E."/>
            <person name="Ling A."/>
            <person name="Lombard V."/>
            <person name="Lucas S."/>
            <person name="Lundell T."/>
            <person name="Martin R."/>
            <person name="McLaughlin D.J."/>
            <person name="Morgenstern I."/>
            <person name="Morin E."/>
            <person name="Murat C."/>
            <person name="Nagy L.G."/>
            <person name="Nolan M."/>
            <person name="Ohm R.A."/>
            <person name="Patyshakuliyeva A."/>
            <person name="Rokas A."/>
            <person name="Ruiz-Duenas F.J."/>
            <person name="Sabat G."/>
            <person name="Salamov A."/>
            <person name="Samejima M."/>
            <person name="Schmutz J."/>
            <person name="Slot J.C."/>
            <person name="St John F."/>
            <person name="Stenlid J."/>
            <person name="Sun H."/>
            <person name="Sun S."/>
            <person name="Syed K."/>
            <person name="Tsang A."/>
            <person name="Wiebenga A."/>
            <person name="Young D."/>
            <person name="Pisabarro A."/>
            <person name="Eastwood D.C."/>
            <person name="Martin F."/>
            <person name="Cullen D."/>
            <person name="Grigoriev I.V."/>
            <person name="Hibbett D.S."/>
        </authorList>
    </citation>
    <scope>NUCLEOTIDE SEQUENCE [LARGE SCALE GENOMIC DNA]</scope>
    <source>
        <strain evidence="1 2">MD-104</strain>
    </source>
</reference>
<proteinExistence type="predicted"/>
<accession>A0A2H3JNN7</accession>
<gene>
    <name evidence="1" type="ORF">WOLCODRAFT_153563</name>
</gene>
<keyword evidence="2" id="KW-1185">Reference proteome</keyword>
<dbReference type="EMBL" id="KB468146">
    <property type="protein sequence ID" value="PCH43511.1"/>
    <property type="molecule type" value="Genomic_DNA"/>
</dbReference>
<evidence type="ECO:0000313" key="2">
    <source>
        <dbReference type="Proteomes" id="UP000218811"/>
    </source>
</evidence>
<sequence>MPRNKRPATKGSRIVFYQLYTKGGRRMGARNNVRAELEDGYPPGYKPDERDLYLGTLESAELASTDANVPHTCTAGAFKQLICAKERLDPKFVHVYVRFLVGAPLGDAEPIDLGLNGAGLTADVPLALMMRSHHRARRPGRMDDMVCALPPISADFRKRLRTKYTHNAQFAGFLSYTAGEVLVTDGTLGWDGAPTCYMARNKEGEEGYISFYSAELLK</sequence>
<evidence type="ECO:0000313" key="1">
    <source>
        <dbReference type="EMBL" id="PCH43511.1"/>
    </source>
</evidence>
<protein>
    <submittedName>
        <fullName evidence="1">Uncharacterized protein</fullName>
    </submittedName>
</protein>